<dbReference type="WBParaSite" id="nRc.2.0.1.t40601-RA">
    <property type="protein sequence ID" value="nRc.2.0.1.t40601-RA"/>
    <property type="gene ID" value="nRc.2.0.1.g40601"/>
</dbReference>
<organism evidence="2 3">
    <name type="scientific">Romanomermis culicivorax</name>
    <name type="common">Nematode worm</name>
    <dbReference type="NCBI Taxonomy" id="13658"/>
    <lineage>
        <taxon>Eukaryota</taxon>
        <taxon>Metazoa</taxon>
        <taxon>Ecdysozoa</taxon>
        <taxon>Nematoda</taxon>
        <taxon>Enoplea</taxon>
        <taxon>Dorylaimia</taxon>
        <taxon>Mermithida</taxon>
        <taxon>Mermithoidea</taxon>
        <taxon>Mermithidae</taxon>
        <taxon>Romanomermis</taxon>
    </lineage>
</organism>
<feature type="region of interest" description="Disordered" evidence="1">
    <location>
        <begin position="82"/>
        <end position="121"/>
    </location>
</feature>
<evidence type="ECO:0000256" key="1">
    <source>
        <dbReference type="SAM" id="MobiDB-lite"/>
    </source>
</evidence>
<evidence type="ECO:0000313" key="2">
    <source>
        <dbReference type="Proteomes" id="UP000887565"/>
    </source>
</evidence>
<dbReference type="AlphaFoldDB" id="A0A915KP86"/>
<protein>
    <submittedName>
        <fullName evidence="3">Uncharacterized protein</fullName>
    </submittedName>
</protein>
<evidence type="ECO:0000313" key="3">
    <source>
        <dbReference type="WBParaSite" id="nRc.2.0.1.t40601-RA"/>
    </source>
</evidence>
<accession>A0A915KP86</accession>
<reference evidence="3" key="1">
    <citation type="submission" date="2022-11" db="UniProtKB">
        <authorList>
            <consortium name="WormBaseParasite"/>
        </authorList>
    </citation>
    <scope>IDENTIFICATION</scope>
</reference>
<sequence>MAAFHNVTLSEVLPADSANRIYPTISQIALPAIMRDEVLSAYKFFRFDCTSYDLGRSFCLGMVPNSFRSVKVLTRTMHPKLLTAPKVPKKKKKKQKDEWNKSADVSNNEDPALQPRSIFDDPKRLQADVMWMATGSDS</sequence>
<dbReference type="Proteomes" id="UP000887565">
    <property type="component" value="Unplaced"/>
</dbReference>
<keyword evidence="2" id="KW-1185">Reference proteome</keyword>
<name>A0A915KP86_ROMCU</name>
<proteinExistence type="predicted"/>